<proteinExistence type="predicted"/>
<dbReference type="CDD" id="cd04496">
    <property type="entry name" value="SSB_OBF"/>
    <property type="match status" value="1"/>
</dbReference>
<sequence>MNSCILMAQIIQDPELRYTSDNQTPLTQMLVQFAGVKAEDAPSTLKVVGWGEYLANEIKANYSTGDRVVIEGSLRMNVIERPEGFKEKRAEFYVSRIHKLGTDDHFEPQVMASDRTFQQTPEPSRPQTIGALSVMARDCSPSRVAPHDKVVSMDQHRMSSSVSYPNNTSTEQNTEQSFDSSFGSSSPQNPTSGSPSHEHDLDDIPF</sequence>
<reference evidence="5" key="1">
    <citation type="submission" date="2016-10" db="EMBL/GenBank/DDBJ databases">
        <title>Comparative genomics uncovers the prolific and rare metabolic potential of the cyanobacterial genus Moorea.</title>
        <authorList>
            <person name="Leao T."/>
            <person name="Castelao G."/>
            <person name="Korobeynikov A."/>
            <person name="Monroe E.A."/>
            <person name="Podell S."/>
            <person name="Glukhov E."/>
            <person name="Allen E."/>
            <person name="Gerwick W.H."/>
            <person name="Gerwick L."/>
        </authorList>
    </citation>
    <scope>NUCLEOTIDE SEQUENCE [LARGE SCALE GENOMIC DNA]</scope>
    <source>
        <strain evidence="5">JHB</strain>
    </source>
</reference>
<dbReference type="InterPro" id="IPR000424">
    <property type="entry name" value="Primosome_PriB/ssb"/>
</dbReference>
<dbReference type="SUPFAM" id="SSF50249">
    <property type="entry name" value="Nucleic acid-binding proteins"/>
    <property type="match status" value="1"/>
</dbReference>
<gene>
    <name evidence="4" type="ORF">BJP36_14310</name>
</gene>
<feature type="compositionally biased region" description="Basic and acidic residues" evidence="3">
    <location>
        <begin position="196"/>
        <end position="206"/>
    </location>
</feature>
<evidence type="ECO:0000256" key="3">
    <source>
        <dbReference type="SAM" id="MobiDB-lite"/>
    </source>
</evidence>
<evidence type="ECO:0000313" key="5">
    <source>
        <dbReference type="Proteomes" id="UP000176944"/>
    </source>
</evidence>
<evidence type="ECO:0000256" key="1">
    <source>
        <dbReference type="ARBA" id="ARBA00023125"/>
    </source>
</evidence>
<organism evidence="4 5">
    <name type="scientific">Moorena producens (strain JHB)</name>
    <dbReference type="NCBI Taxonomy" id="1454205"/>
    <lineage>
        <taxon>Bacteria</taxon>
        <taxon>Bacillati</taxon>
        <taxon>Cyanobacteriota</taxon>
        <taxon>Cyanophyceae</taxon>
        <taxon>Coleofasciculales</taxon>
        <taxon>Coleofasciculaceae</taxon>
        <taxon>Moorena</taxon>
    </lineage>
</organism>
<dbReference type="InterPro" id="IPR012340">
    <property type="entry name" value="NA-bd_OB-fold"/>
</dbReference>
<name>A0A1D9FZZ0_MOOP1</name>
<feature type="region of interest" description="Disordered" evidence="3">
    <location>
        <begin position="140"/>
        <end position="206"/>
    </location>
</feature>
<feature type="compositionally biased region" description="Polar residues" evidence="3">
    <location>
        <begin position="158"/>
        <end position="176"/>
    </location>
</feature>
<dbReference type="GO" id="GO:0003697">
    <property type="term" value="F:single-stranded DNA binding"/>
    <property type="evidence" value="ECO:0007669"/>
    <property type="project" value="InterPro"/>
</dbReference>
<feature type="compositionally biased region" description="Low complexity" evidence="3">
    <location>
        <begin position="177"/>
        <end position="186"/>
    </location>
</feature>
<dbReference type="Pfam" id="PF00436">
    <property type="entry name" value="SSB"/>
    <property type="match status" value="1"/>
</dbReference>
<evidence type="ECO:0000313" key="4">
    <source>
        <dbReference type="EMBL" id="AOY80903.1"/>
    </source>
</evidence>
<keyword evidence="1 2" id="KW-0238">DNA-binding</keyword>
<evidence type="ECO:0000256" key="2">
    <source>
        <dbReference type="PROSITE-ProRule" id="PRU00252"/>
    </source>
</evidence>
<dbReference type="Gene3D" id="2.40.50.140">
    <property type="entry name" value="Nucleic acid-binding proteins"/>
    <property type="match status" value="1"/>
</dbReference>
<dbReference type="AlphaFoldDB" id="A0A1D9FZZ0"/>
<accession>A0A1D9FZZ0</accession>
<dbReference type="EMBL" id="CP017708">
    <property type="protein sequence ID" value="AOY80903.1"/>
    <property type="molecule type" value="Genomic_DNA"/>
</dbReference>
<dbReference type="Proteomes" id="UP000176944">
    <property type="component" value="Chromosome"/>
</dbReference>
<dbReference type="PROSITE" id="PS50935">
    <property type="entry name" value="SSB"/>
    <property type="match status" value="1"/>
</dbReference>
<protein>
    <submittedName>
        <fullName evidence="4">Single-stranded DNA-binding protein</fullName>
    </submittedName>
</protein>
<feature type="compositionally biased region" description="Basic and acidic residues" evidence="3">
    <location>
        <begin position="145"/>
        <end position="157"/>
    </location>
</feature>